<evidence type="ECO:0000313" key="1">
    <source>
        <dbReference type="EMBL" id="KAH3787055.1"/>
    </source>
</evidence>
<evidence type="ECO:0000313" key="2">
    <source>
        <dbReference type="Proteomes" id="UP000828390"/>
    </source>
</evidence>
<reference evidence="1" key="2">
    <citation type="submission" date="2020-11" db="EMBL/GenBank/DDBJ databases">
        <authorList>
            <person name="McCartney M.A."/>
            <person name="Auch B."/>
            <person name="Kono T."/>
            <person name="Mallez S."/>
            <person name="Becker A."/>
            <person name="Gohl D.M."/>
            <person name="Silverstein K.A.T."/>
            <person name="Koren S."/>
            <person name="Bechman K.B."/>
            <person name="Herman A."/>
            <person name="Abrahante J.E."/>
            <person name="Garbe J."/>
        </authorList>
    </citation>
    <scope>NUCLEOTIDE SEQUENCE</scope>
    <source>
        <strain evidence="1">Duluth1</strain>
        <tissue evidence="1">Whole animal</tissue>
    </source>
</reference>
<keyword evidence="2" id="KW-1185">Reference proteome</keyword>
<dbReference type="Pfam" id="PF12836">
    <property type="entry name" value="HHH_3"/>
    <property type="match status" value="1"/>
</dbReference>
<dbReference type="SUPFAM" id="SSF47781">
    <property type="entry name" value="RuvA domain 2-like"/>
    <property type="match status" value="1"/>
</dbReference>
<organism evidence="1 2">
    <name type="scientific">Dreissena polymorpha</name>
    <name type="common">Zebra mussel</name>
    <name type="synonym">Mytilus polymorpha</name>
    <dbReference type="NCBI Taxonomy" id="45954"/>
    <lineage>
        <taxon>Eukaryota</taxon>
        <taxon>Metazoa</taxon>
        <taxon>Spiralia</taxon>
        <taxon>Lophotrochozoa</taxon>
        <taxon>Mollusca</taxon>
        <taxon>Bivalvia</taxon>
        <taxon>Autobranchia</taxon>
        <taxon>Heteroconchia</taxon>
        <taxon>Euheterodonta</taxon>
        <taxon>Imparidentia</taxon>
        <taxon>Neoheterodontei</taxon>
        <taxon>Myida</taxon>
        <taxon>Dreissenoidea</taxon>
        <taxon>Dreissenidae</taxon>
        <taxon>Dreissena</taxon>
    </lineage>
</organism>
<accession>A0A9D4IUD3</accession>
<dbReference type="InterPro" id="IPR010994">
    <property type="entry name" value="RuvA_2-like"/>
</dbReference>
<dbReference type="Proteomes" id="UP000828390">
    <property type="component" value="Unassembled WGS sequence"/>
</dbReference>
<name>A0A9D4IUD3_DREPO</name>
<dbReference type="EMBL" id="JAIWYP010000008">
    <property type="protein sequence ID" value="KAH3787055.1"/>
    <property type="molecule type" value="Genomic_DNA"/>
</dbReference>
<gene>
    <name evidence="1" type="ORF">DPMN_165174</name>
</gene>
<proteinExistence type="predicted"/>
<sequence>MVVQIHTASEAELRAIPGVGQKTAKVIVRLREKHGTMTPELLSLALGRTVPRHVLELVEFPEAEQDFSLVVSDDLSEQFAEVEQFYSLTTSRRTGPVPRYSQAGCCSKA</sequence>
<comment type="caution">
    <text evidence="1">The sequence shown here is derived from an EMBL/GenBank/DDBJ whole genome shotgun (WGS) entry which is preliminary data.</text>
</comment>
<dbReference type="AlphaFoldDB" id="A0A9D4IUD3"/>
<protein>
    <submittedName>
        <fullName evidence="1">Uncharacterized protein</fullName>
    </submittedName>
</protein>
<dbReference type="Gene3D" id="1.10.150.280">
    <property type="entry name" value="AF1531-like domain"/>
    <property type="match status" value="1"/>
</dbReference>
<reference evidence="1" key="1">
    <citation type="journal article" date="2019" name="bioRxiv">
        <title>The Genome of the Zebra Mussel, Dreissena polymorpha: A Resource for Invasive Species Research.</title>
        <authorList>
            <person name="McCartney M.A."/>
            <person name="Auch B."/>
            <person name="Kono T."/>
            <person name="Mallez S."/>
            <person name="Zhang Y."/>
            <person name="Obille A."/>
            <person name="Becker A."/>
            <person name="Abrahante J.E."/>
            <person name="Garbe J."/>
            <person name="Badalamenti J.P."/>
            <person name="Herman A."/>
            <person name="Mangelson H."/>
            <person name="Liachko I."/>
            <person name="Sullivan S."/>
            <person name="Sone E.D."/>
            <person name="Koren S."/>
            <person name="Silverstein K.A.T."/>
            <person name="Beckman K.B."/>
            <person name="Gohl D.M."/>
        </authorList>
    </citation>
    <scope>NUCLEOTIDE SEQUENCE</scope>
    <source>
        <strain evidence="1">Duluth1</strain>
        <tissue evidence="1">Whole animal</tissue>
    </source>
</reference>